<organism evidence="2 3">
    <name type="scientific">Streptomyces kaniharaensis</name>
    <dbReference type="NCBI Taxonomy" id="212423"/>
    <lineage>
        <taxon>Bacteria</taxon>
        <taxon>Bacillati</taxon>
        <taxon>Actinomycetota</taxon>
        <taxon>Actinomycetes</taxon>
        <taxon>Kitasatosporales</taxon>
        <taxon>Streptomycetaceae</taxon>
        <taxon>Streptomyces</taxon>
    </lineage>
</organism>
<feature type="transmembrane region" description="Helical" evidence="1">
    <location>
        <begin position="205"/>
        <end position="224"/>
    </location>
</feature>
<dbReference type="EMBL" id="WBOF01000001">
    <property type="protein sequence ID" value="MQS15605.1"/>
    <property type="molecule type" value="Genomic_DNA"/>
</dbReference>
<sequence>MPNPPAPTKPDRDDLRTRTLAAAGALSLAVGVLHLALPFYGGAGFRYFGAGEYLARLADHRSPIPTATVVGIATLLAAAAAYAWSAAGLLRPLPGLASALTVITAVYLLRGLALLPEIPTRALSPTSLPLRELAFSAFALTTGLLHLAGLRAAPSLLPARIRRRLTPGKPPASPGRAPRPAGAGRIPPLLEIPMPHTSTATSRRWPLWTAATLAAAIAALHLFGGTPEFVGPLVHANLDAPVKQLFRVLWHMCTLLLASLPVALAWAARAERRIARPVLAYVWFIAAAFTVVFFVIDLDAFGAAVFTLPQWTLFIPLLILIPLAT</sequence>
<evidence type="ECO:0000256" key="1">
    <source>
        <dbReference type="SAM" id="Phobius"/>
    </source>
</evidence>
<accession>A0A6N7KXT8</accession>
<reference evidence="2 3" key="1">
    <citation type="submission" date="2019-09" db="EMBL/GenBank/DDBJ databases">
        <title>Genome Sequences of Streptomyces kaniharaensis ATCC 21070.</title>
        <authorList>
            <person name="Zhu W."/>
            <person name="De Crecy-Lagard V."/>
            <person name="Richards N.G."/>
        </authorList>
    </citation>
    <scope>NUCLEOTIDE SEQUENCE [LARGE SCALE GENOMIC DNA]</scope>
    <source>
        <strain evidence="2 3">SF-557</strain>
    </source>
</reference>
<dbReference type="AlphaFoldDB" id="A0A6N7KXT8"/>
<feature type="transmembrane region" description="Helical" evidence="1">
    <location>
        <begin position="278"/>
        <end position="296"/>
    </location>
</feature>
<dbReference type="RefSeq" id="WP_153465204.1">
    <property type="nucleotide sequence ID" value="NZ_WBOF01000001.1"/>
</dbReference>
<feature type="transmembrane region" description="Helical" evidence="1">
    <location>
        <begin position="133"/>
        <end position="153"/>
    </location>
</feature>
<keyword evidence="1" id="KW-1133">Transmembrane helix</keyword>
<dbReference type="Proteomes" id="UP000450000">
    <property type="component" value="Unassembled WGS sequence"/>
</dbReference>
<keyword evidence="1" id="KW-0472">Membrane</keyword>
<feature type="transmembrane region" description="Helical" evidence="1">
    <location>
        <begin position="63"/>
        <end position="84"/>
    </location>
</feature>
<proteinExistence type="predicted"/>
<comment type="caution">
    <text evidence="2">The sequence shown here is derived from an EMBL/GenBank/DDBJ whole genome shotgun (WGS) entry which is preliminary data.</text>
</comment>
<name>A0A6N7KXT8_9ACTN</name>
<evidence type="ECO:0000313" key="3">
    <source>
        <dbReference type="Proteomes" id="UP000450000"/>
    </source>
</evidence>
<feature type="transmembrane region" description="Helical" evidence="1">
    <location>
        <begin position="302"/>
        <end position="324"/>
    </location>
</feature>
<feature type="transmembrane region" description="Helical" evidence="1">
    <location>
        <begin position="96"/>
        <end position="113"/>
    </location>
</feature>
<feature type="transmembrane region" description="Helical" evidence="1">
    <location>
        <begin position="244"/>
        <end position="266"/>
    </location>
</feature>
<keyword evidence="1" id="KW-0812">Transmembrane</keyword>
<gene>
    <name evidence="2" type="ORF">F7Q99_25880</name>
</gene>
<evidence type="ECO:0000313" key="2">
    <source>
        <dbReference type="EMBL" id="MQS15605.1"/>
    </source>
</evidence>
<dbReference type="OrthoDB" id="4350431at2"/>
<protein>
    <submittedName>
        <fullName evidence="2">Uncharacterized protein</fullName>
    </submittedName>
</protein>
<feature type="transmembrane region" description="Helical" evidence="1">
    <location>
        <begin position="20"/>
        <end position="43"/>
    </location>
</feature>
<keyword evidence="3" id="KW-1185">Reference proteome</keyword>